<dbReference type="Proteomes" id="UP000019335">
    <property type="component" value="Unassembled WGS sequence"/>
</dbReference>
<gene>
    <name evidence="1" type="ORF">Naga_100228g3</name>
</gene>
<organism evidence="1 2">
    <name type="scientific">Nannochloropsis gaditana</name>
    <dbReference type="NCBI Taxonomy" id="72520"/>
    <lineage>
        <taxon>Eukaryota</taxon>
        <taxon>Sar</taxon>
        <taxon>Stramenopiles</taxon>
        <taxon>Ochrophyta</taxon>
        <taxon>Eustigmatophyceae</taxon>
        <taxon>Eustigmatales</taxon>
        <taxon>Monodopsidaceae</taxon>
        <taxon>Nannochloropsis</taxon>
    </lineage>
</organism>
<evidence type="ECO:0000313" key="1">
    <source>
        <dbReference type="EMBL" id="EWM20643.1"/>
    </source>
</evidence>
<protein>
    <submittedName>
        <fullName evidence="1">5 deoxy cytosolic type c protein domain containing protein</fullName>
    </submittedName>
</protein>
<proteinExistence type="predicted"/>
<keyword evidence="2" id="KW-1185">Reference proteome</keyword>
<dbReference type="AlphaFoldDB" id="W7TAW4"/>
<reference evidence="1 2" key="1">
    <citation type="journal article" date="2014" name="Mol. Plant">
        <title>Chromosome Scale Genome Assembly and Transcriptome Profiling of Nannochloropsis gaditana in Nitrogen Depletion.</title>
        <authorList>
            <person name="Corteggiani Carpinelli E."/>
            <person name="Telatin A."/>
            <person name="Vitulo N."/>
            <person name="Forcato C."/>
            <person name="D'Angelo M."/>
            <person name="Schiavon R."/>
            <person name="Vezzi A."/>
            <person name="Giacometti G.M."/>
            <person name="Morosinotto T."/>
            <person name="Valle G."/>
        </authorList>
    </citation>
    <scope>NUCLEOTIDE SEQUENCE [LARGE SCALE GENOMIC DNA]</scope>
    <source>
        <strain evidence="1 2">B-31</strain>
    </source>
</reference>
<dbReference type="EMBL" id="AZIL01002899">
    <property type="protein sequence ID" value="EWM20643.1"/>
    <property type="molecule type" value="Genomic_DNA"/>
</dbReference>
<accession>W7TAW4</accession>
<evidence type="ECO:0000313" key="2">
    <source>
        <dbReference type="Proteomes" id="UP000019335"/>
    </source>
</evidence>
<dbReference type="PANTHER" id="PTHR35134">
    <property type="entry name" value="NUCLEOTIDASE YQFW-RELATED"/>
    <property type="match status" value="1"/>
</dbReference>
<name>W7TAW4_9STRA</name>
<comment type="caution">
    <text evidence="1">The sequence shown here is derived from an EMBL/GenBank/DDBJ whole genome shotgun (WGS) entry which is preliminary data.</text>
</comment>
<dbReference type="PANTHER" id="PTHR35134:SF2">
    <property type="entry name" value="NUCLEOTIDASE YQFW-RELATED"/>
    <property type="match status" value="1"/>
</dbReference>
<dbReference type="OrthoDB" id="10248475at2759"/>
<dbReference type="InterPro" id="IPR052419">
    <property type="entry name" value="5_3-deoxyribonucleotidase-like"/>
</dbReference>
<sequence>MSGTMSSISRPPLVVAVDLDEVLGLFVETLARFHNEVYGGSLTADDFHSYDFVHVWGGTREEANAKVLAFFKSSHFQASTFMWSPPASFASNERQRSGCKSIIRVSLPASTTATTTRPLDPNALKGTCARPSRLSSWLTTPSDMPTKSLKTLAFQSSSLETMLGIKRTRLFLPPPCLRPSPVSRGGRMSACTSRHCWPAIGSNIEREVVVRRKKCGKEGISQDEEESEWRRRCEYSRNSARILKVFLSLFTAVLNQSSL</sequence>